<dbReference type="Proteomes" id="UP000540506">
    <property type="component" value="Unassembled WGS sequence"/>
</dbReference>
<dbReference type="EMBL" id="JACHJV010000001">
    <property type="protein sequence ID" value="MBB4926700.1"/>
    <property type="molecule type" value="Genomic_DNA"/>
</dbReference>
<organism evidence="3 4">
    <name type="scientific">Kitasatospora kifunensis</name>
    <name type="common">Streptomyces kifunensis</name>
    <dbReference type="NCBI Taxonomy" id="58351"/>
    <lineage>
        <taxon>Bacteria</taxon>
        <taxon>Bacillati</taxon>
        <taxon>Actinomycetota</taxon>
        <taxon>Actinomycetes</taxon>
        <taxon>Kitasatosporales</taxon>
        <taxon>Streptomycetaceae</taxon>
        <taxon>Kitasatospora</taxon>
    </lineage>
</organism>
<keyword evidence="4" id="KW-1185">Reference proteome</keyword>
<name>A0A7W7VYJ0_KITKI</name>
<keyword evidence="1" id="KW-0472">Membrane</keyword>
<reference evidence="3 4" key="1">
    <citation type="submission" date="2020-08" db="EMBL/GenBank/DDBJ databases">
        <title>Sequencing the genomes of 1000 actinobacteria strains.</title>
        <authorList>
            <person name="Klenk H.-P."/>
        </authorList>
    </citation>
    <scope>NUCLEOTIDE SEQUENCE [LARGE SCALE GENOMIC DNA]</scope>
    <source>
        <strain evidence="3 4">DSM 41654</strain>
    </source>
</reference>
<feature type="transmembrane region" description="Helical" evidence="1">
    <location>
        <begin position="12"/>
        <end position="39"/>
    </location>
</feature>
<evidence type="ECO:0000256" key="1">
    <source>
        <dbReference type="SAM" id="Phobius"/>
    </source>
</evidence>
<feature type="domain" description="TadE-like" evidence="2">
    <location>
        <begin position="11"/>
        <end position="52"/>
    </location>
</feature>
<protein>
    <submittedName>
        <fullName evidence="3">Flp pilus assembly protein TadG</fullName>
    </submittedName>
</protein>
<evidence type="ECO:0000313" key="4">
    <source>
        <dbReference type="Proteomes" id="UP000540506"/>
    </source>
</evidence>
<sequence length="129" mass="13919">MTTDRRERDRGALTLSFALVFPMMLLLVMLVAQVALLWYSQSVALAAAREGADAGRVLGGTDQAATDRAQAFLDGFRGLLGSPTVDRPVRTQATITVTVHIHPLFLLPGFDGLTISQRAQAPIERFVGP</sequence>
<gene>
    <name evidence="3" type="ORF">FHR34_005693</name>
</gene>
<evidence type="ECO:0000259" key="2">
    <source>
        <dbReference type="Pfam" id="PF07811"/>
    </source>
</evidence>
<dbReference type="RefSeq" id="WP_184940245.1">
    <property type="nucleotide sequence ID" value="NZ_JACHJV010000001.1"/>
</dbReference>
<accession>A0A7W7VYJ0</accession>
<keyword evidence="1" id="KW-1133">Transmembrane helix</keyword>
<dbReference type="Pfam" id="PF07811">
    <property type="entry name" value="TadE"/>
    <property type="match status" value="1"/>
</dbReference>
<dbReference type="AlphaFoldDB" id="A0A7W7VYJ0"/>
<comment type="caution">
    <text evidence="3">The sequence shown here is derived from an EMBL/GenBank/DDBJ whole genome shotgun (WGS) entry which is preliminary data.</text>
</comment>
<evidence type="ECO:0000313" key="3">
    <source>
        <dbReference type="EMBL" id="MBB4926700.1"/>
    </source>
</evidence>
<keyword evidence="1" id="KW-0812">Transmembrane</keyword>
<dbReference type="InterPro" id="IPR012495">
    <property type="entry name" value="TadE-like_dom"/>
</dbReference>
<proteinExistence type="predicted"/>